<keyword evidence="2" id="KW-1185">Reference proteome</keyword>
<sequence>IYNGKTNNKTTNRESGELGSGVIAVGKSPLFRLSETTGLTLSLEKVQDVSLTDGALQVADDGTGSGVIDELDADLSTLSLRSSAAEDLGHLSELDGLVHSG</sequence>
<proteinExistence type="predicted"/>
<accession>A0AAV5VJG5</accession>
<dbReference type="AlphaFoldDB" id="A0AAV5VJG5"/>
<evidence type="ECO:0000313" key="1">
    <source>
        <dbReference type="EMBL" id="GMT19488.1"/>
    </source>
</evidence>
<gene>
    <name evidence="1" type="ORF">PFISCL1PPCAC_10785</name>
</gene>
<dbReference type="EMBL" id="BTSY01000003">
    <property type="protein sequence ID" value="GMT19488.1"/>
    <property type="molecule type" value="Genomic_DNA"/>
</dbReference>
<evidence type="ECO:0000313" key="2">
    <source>
        <dbReference type="Proteomes" id="UP001432322"/>
    </source>
</evidence>
<comment type="caution">
    <text evidence="1">The sequence shown here is derived from an EMBL/GenBank/DDBJ whole genome shotgun (WGS) entry which is preliminary data.</text>
</comment>
<feature type="non-terminal residue" evidence="1">
    <location>
        <position position="1"/>
    </location>
</feature>
<name>A0AAV5VJG5_9BILA</name>
<reference evidence="1" key="1">
    <citation type="submission" date="2023-10" db="EMBL/GenBank/DDBJ databases">
        <title>Genome assembly of Pristionchus species.</title>
        <authorList>
            <person name="Yoshida K."/>
            <person name="Sommer R.J."/>
        </authorList>
    </citation>
    <scope>NUCLEOTIDE SEQUENCE</scope>
    <source>
        <strain evidence="1">RS5133</strain>
    </source>
</reference>
<protein>
    <submittedName>
        <fullName evidence="1">Uncharacterized protein</fullName>
    </submittedName>
</protein>
<organism evidence="1 2">
    <name type="scientific">Pristionchus fissidentatus</name>
    <dbReference type="NCBI Taxonomy" id="1538716"/>
    <lineage>
        <taxon>Eukaryota</taxon>
        <taxon>Metazoa</taxon>
        <taxon>Ecdysozoa</taxon>
        <taxon>Nematoda</taxon>
        <taxon>Chromadorea</taxon>
        <taxon>Rhabditida</taxon>
        <taxon>Rhabditina</taxon>
        <taxon>Diplogasteromorpha</taxon>
        <taxon>Diplogasteroidea</taxon>
        <taxon>Neodiplogasteridae</taxon>
        <taxon>Pristionchus</taxon>
    </lineage>
</organism>
<dbReference type="Proteomes" id="UP001432322">
    <property type="component" value="Unassembled WGS sequence"/>
</dbReference>